<dbReference type="EMBL" id="ML741768">
    <property type="protein sequence ID" value="KAE8331644.1"/>
    <property type="molecule type" value="Genomic_DNA"/>
</dbReference>
<proteinExistence type="predicted"/>
<evidence type="ECO:0000256" key="1">
    <source>
        <dbReference type="SAM" id="Phobius"/>
    </source>
</evidence>
<evidence type="ECO:0000313" key="3">
    <source>
        <dbReference type="Proteomes" id="UP000325945"/>
    </source>
</evidence>
<dbReference type="AlphaFoldDB" id="A0A5N6XEG9"/>
<keyword evidence="1" id="KW-0812">Transmembrane</keyword>
<sequence>MTYVVVLIMPPIDRPLGIVARDTAWRCLSAKVVWLQPILRGLWRSALISFFNNSLLIFTHVCKFPPFPPLFFSLYFFPFVLFSSPILGLLVIDPVF</sequence>
<accession>A0A5N6XEG9</accession>
<name>A0A5N6XEG9_9EURO</name>
<keyword evidence="1" id="KW-1133">Transmembrane helix</keyword>
<dbReference type="Proteomes" id="UP000325945">
    <property type="component" value="Unassembled WGS sequence"/>
</dbReference>
<keyword evidence="3" id="KW-1185">Reference proteome</keyword>
<reference evidence="3" key="1">
    <citation type="submission" date="2019-04" db="EMBL/GenBank/DDBJ databases">
        <title>Friends and foes A comparative genomics studyof 23 Aspergillus species from section Flavi.</title>
        <authorList>
            <consortium name="DOE Joint Genome Institute"/>
            <person name="Kjaerbolling I."/>
            <person name="Vesth T."/>
            <person name="Frisvad J.C."/>
            <person name="Nybo J.L."/>
            <person name="Theobald S."/>
            <person name="Kildgaard S."/>
            <person name="Isbrandt T."/>
            <person name="Kuo A."/>
            <person name="Sato A."/>
            <person name="Lyhne E.K."/>
            <person name="Kogle M.E."/>
            <person name="Wiebenga A."/>
            <person name="Kun R.S."/>
            <person name="Lubbers R.J."/>
            <person name="Makela M.R."/>
            <person name="Barry K."/>
            <person name="Chovatia M."/>
            <person name="Clum A."/>
            <person name="Daum C."/>
            <person name="Haridas S."/>
            <person name="He G."/>
            <person name="LaButti K."/>
            <person name="Lipzen A."/>
            <person name="Mondo S."/>
            <person name="Riley R."/>
            <person name="Salamov A."/>
            <person name="Simmons B.A."/>
            <person name="Magnuson J.K."/>
            <person name="Henrissat B."/>
            <person name="Mortensen U.H."/>
            <person name="Larsen T.O."/>
            <person name="Devries R.P."/>
            <person name="Grigoriev I.V."/>
            <person name="Machida M."/>
            <person name="Baker S.E."/>
            <person name="Andersen M.R."/>
        </authorList>
    </citation>
    <scope>NUCLEOTIDE SEQUENCE [LARGE SCALE GENOMIC DNA]</scope>
    <source>
        <strain evidence="3">CBS 130017</strain>
    </source>
</reference>
<keyword evidence="1" id="KW-0472">Membrane</keyword>
<feature type="transmembrane region" description="Helical" evidence="1">
    <location>
        <begin position="70"/>
        <end position="92"/>
    </location>
</feature>
<evidence type="ECO:0000313" key="2">
    <source>
        <dbReference type="EMBL" id="KAE8331644.1"/>
    </source>
</evidence>
<gene>
    <name evidence="2" type="ORF">BDV39DRAFT_148173</name>
</gene>
<organism evidence="2 3">
    <name type="scientific">Aspergillus sergii</name>
    <dbReference type="NCBI Taxonomy" id="1034303"/>
    <lineage>
        <taxon>Eukaryota</taxon>
        <taxon>Fungi</taxon>
        <taxon>Dikarya</taxon>
        <taxon>Ascomycota</taxon>
        <taxon>Pezizomycotina</taxon>
        <taxon>Eurotiomycetes</taxon>
        <taxon>Eurotiomycetidae</taxon>
        <taxon>Eurotiales</taxon>
        <taxon>Aspergillaceae</taxon>
        <taxon>Aspergillus</taxon>
        <taxon>Aspergillus subgen. Circumdati</taxon>
    </lineage>
</organism>
<protein>
    <submittedName>
        <fullName evidence="2">Uncharacterized protein</fullName>
    </submittedName>
</protein>